<dbReference type="SUPFAM" id="SSF55681">
    <property type="entry name" value="Class II aaRS and biotin synthetases"/>
    <property type="match status" value="1"/>
</dbReference>
<dbReference type="PANTHER" id="PTHR12835">
    <property type="entry name" value="BIOTIN PROTEIN LIGASE"/>
    <property type="match status" value="1"/>
</dbReference>
<keyword evidence="3" id="KW-0067">ATP-binding</keyword>
<evidence type="ECO:0000313" key="7">
    <source>
        <dbReference type="EMBL" id="AHY45753.1"/>
    </source>
</evidence>
<dbReference type="STRING" id="42256.RradSPS_0470"/>
<dbReference type="PANTHER" id="PTHR12835:SF5">
    <property type="entry name" value="BIOTIN--PROTEIN LIGASE"/>
    <property type="match status" value="1"/>
</dbReference>
<dbReference type="Gene3D" id="2.30.30.100">
    <property type="match status" value="1"/>
</dbReference>
<dbReference type="GO" id="GO:0005524">
    <property type="term" value="F:ATP binding"/>
    <property type="evidence" value="ECO:0007669"/>
    <property type="project" value="UniProtKB-KW"/>
</dbReference>
<evidence type="ECO:0000256" key="5">
    <source>
        <dbReference type="ARBA" id="ARBA00024227"/>
    </source>
</evidence>
<dbReference type="PROSITE" id="PS51733">
    <property type="entry name" value="BPL_LPL_CATALYTIC"/>
    <property type="match status" value="1"/>
</dbReference>
<dbReference type="EMBL" id="JAWXXX010000001">
    <property type="protein sequence ID" value="MDX5893169.1"/>
    <property type="molecule type" value="Genomic_DNA"/>
</dbReference>
<keyword evidence="1 7" id="KW-0436">Ligase</keyword>
<dbReference type="SUPFAM" id="SSF50037">
    <property type="entry name" value="C-terminal domain of transcriptional repressors"/>
    <property type="match status" value="1"/>
</dbReference>
<dbReference type="InterPro" id="IPR004143">
    <property type="entry name" value="BPL_LPL_catalytic"/>
</dbReference>
<dbReference type="InterPro" id="IPR008988">
    <property type="entry name" value="Transcriptional_repressor_C"/>
</dbReference>
<feature type="domain" description="BPL/LPL catalytic" evidence="6">
    <location>
        <begin position="7"/>
        <end position="200"/>
    </location>
</feature>
<dbReference type="Proteomes" id="UP001281130">
    <property type="component" value="Unassembled WGS sequence"/>
</dbReference>
<dbReference type="EC" id="6.3.4.15" evidence="5"/>
<dbReference type="GO" id="GO:0005737">
    <property type="term" value="C:cytoplasm"/>
    <property type="evidence" value="ECO:0007669"/>
    <property type="project" value="TreeGrafter"/>
</dbReference>
<dbReference type="InterPro" id="IPR004408">
    <property type="entry name" value="Biotin_CoA_COase_ligase"/>
</dbReference>
<evidence type="ECO:0000256" key="1">
    <source>
        <dbReference type="ARBA" id="ARBA00022598"/>
    </source>
</evidence>
<name>A0A023X086_RUBRA</name>
<dbReference type="Proteomes" id="UP000025229">
    <property type="component" value="Chromosome"/>
</dbReference>
<reference evidence="7 9" key="1">
    <citation type="submission" date="2014-03" db="EMBL/GenBank/DDBJ databases">
        <title>Complete genome sequence of the Radio-Resistant Rubrobacter radiotolerans RSPS-4.</title>
        <authorList>
            <person name="Egas C.C."/>
            <person name="Barroso C.C."/>
            <person name="Froufe H.J.C."/>
            <person name="Pacheco J.J."/>
            <person name="Albuquerque L.L."/>
            <person name="da Costa M.M.S."/>
        </authorList>
    </citation>
    <scope>NUCLEOTIDE SEQUENCE [LARGE SCALE GENOMIC DNA]</scope>
    <source>
        <strain evidence="7 9">RSPS-4</strain>
    </source>
</reference>
<keyword evidence="2" id="KW-0547">Nucleotide-binding</keyword>
<evidence type="ECO:0000313" key="8">
    <source>
        <dbReference type="EMBL" id="MDX5893169.1"/>
    </source>
</evidence>
<keyword evidence="4" id="KW-0092">Biotin</keyword>
<accession>A0A023X086</accession>
<dbReference type="Pfam" id="PF02237">
    <property type="entry name" value="BPL_C"/>
    <property type="match status" value="1"/>
</dbReference>
<proteinExistence type="predicted"/>
<dbReference type="InterPro" id="IPR045864">
    <property type="entry name" value="aa-tRNA-synth_II/BPL/LPL"/>
</dbReference>
<dbReference type="RefSeq" id="WP_051589253.1">
    <property type="nucleotide sequence ID" value="NZ_CP007514.1"/>
</dbReference>
<evidence type="ECO:0000313" key="9">
    <source>
        <dbReference type="Proteomes" id="UP000025229"/>
    </source>
</evidence>
<organism evidence="7 9">
    <name type="scientific">Rubrobacter radiotolerans</name>
    <name type="common">Arthrobacter radiotolerans</name>
    <dbReference type="NCBI Taxonomy" id="42256"/>
    <lineage>
        <taxon>Bacteria</taxon>
        <taxon>Bacillati</taxon>
        <taxon>Actinomycetota</taxon>
        <taxon>Rubrobacteria</taxon>
        <taxon>Rubrobacterales</taxon>
        <taxon>Rubrobacteraceae</taxon>
        <taxon>Rubrobacter</taxon>
    </lineage>
</organism>
<dbReference type="GO" id="GO:0004077">
    <property type="term" value="F:biotin--[biotin carboxyl-carrier protein] ligase activity"/>
    <property type="evidence" value="ECO:0007669"/>
    <property type="project" value="UniProtKB-EC"/>
</dbReference>
<dbReference type="KEGG" id="rrd:RradSPS_0470"/>
<sequence length="270" mass="29019">MEEGRWLSREGVLGLGTSLAREVVVLEEVDSTQRVARELAEGGAPEGTIVLARVQLGGKGRLGREWGSPPGGLWMSLVLRPEFEARFAPRITQISAVAVARALIGLGVPAKVKWPNDVLVGGRKVCGILAESSLRPTPAGTLLEYVLLGIGLNVNVEPEDLVVFGDRATTVRESLGREVDLLDPLARILRELETGLPDARSFSRTRKDLRSLSHTLGRQVRVARSGGAVEGLAVDITAEGALVLQTEGGMVELFEGDVENLRDRPEGQPR</sequence>
<dbReference type="Pfam" id="PF03099">
    <property type="entry name" value="BPL_LplA_LipB"/>
    <property type="match status" value="1"/>
</dbReference>
<gene>
    <name evidence="7" type="ORF">RradSPS_0470</name>
    <name evidence="8" type="ORF">SIL72_03905</name>
</gene>
<dbReference type="eggNOG" id="COG0340">
    <property type="taxonomic scope" value="Bacteria"/>
</dbReference>
<evidence type="ECO:0000256" key="3">
    <source>
        <dbReference type="ARBA" id="ARBA00022840"/>
    </source>
</evidence>
<dbReference type="CDD" id="cd16442">
    <property type="entry name" value="BPL"/>
    <property type="match status" value="1"/>
</dbReference>
<protein>
    <recommendedName>
        <fullName evidence="5">biotin--[biotin carboxyl-carrier protein] ligase</fullName>
        <ecNumber evidence="5">6.3.4.15</ecNumber>
    </recommendedName>
</protein>
<dbReference type="Gene3D" id="3.30.930.10">
    <property type="entry name" value="Bira Bifunctional Protein, Domain 2"/>
    <property type="match status" value="1"/>
</dbReference>
<keyword evidence="9" id="KW-1185">Reference proteome</keyword>
<evidence type="ECO:0000256" key="2">
    <source>
        <dbReference type="ARBA" id="ARBA00022741"/>
    </source>
</evidence>
<evidence type="ECO:0000256" key="4">
    <source>
        <dbReference type="ARBA" id="ARBA00023267"/>
    </source>
</evidence>
<dbReference type="NCBIfam" id="TIGR00121">
    <property type="entry name" value="birA_ligase"/>
    <property type="match status" value="1"/>
</dbReference>
<dbReference type="EMBL" id="CP007514">
    <property type="protein sequence ID" value="AHY45753.1"/>
    <property type="molecule type" value="Genomic_DNA"/>
</dbReference>
<dbReference type="InterPro" id="IPR003142">
    <property type="entry name" value="BPL_C"/>
</dbReference>
<dbReference type="HOGENOM" id="CLU_051096_3_0_11"/>
<evidence type="ECO:0000259" key="6">
    <source>
        <dbReference type="PROSITE" id="PS51733"/>
    </source>
</evidence>
<dbReference type="AlphaFoldDB" id="A0A023X086"/>
<reference evidence="8" key="2">
    <citation type="submission" date="2023-11" db="EMBL/GenBank/DDBJ databases">
        <title>MicrobeMod: A computational toolkit for identifying prokaryotic methylation and restriction-modification with nanopore sequencing.</title>
        <authorList>
            <person name="Crits-Christoph A."/>
            <person name="Kang S.C."/>
            <person name="Lee H."/>
            <person name="Ostrov N."/>
        </authorList>
    </citation>
    <scope>NUCLEOTIDE SEQUENCE</scope>
    <source>
        <strain evidence="8">ATCC 51242</strain>
    </source>
</reference>